<dbReference type="AlphaFoldDB" id="A0A9X7G2E5"/>
<dbReference type="Gene3D" id="3.40.309.10">
    <property type="entry name" value="Aldehyde Dehydrogenase, Chain A, domain 2"/>
    <property type="match status" value="1"/>
</dbReference>
<comment type="similarity">
    <text evidence="1 4">Belongs to the aldehyde dehydrogenase family.</text>
</comment>
<dbReference type="InterPro" id="IPR015590">
    <property type="entry name" value="Aldehyde_DH_dom"/>
</dbReference>
<dbReference type="Proteomes" id="UP000225910">
    <property type="component" value="Unassembled WGS sequence"/>
</dbReference>
<dbReference type="Gene3D" id="3.40.605.10">
    <property type="entry name" value="Aldehyde Dehydrogenase, Chain A, domain 1"/>
    <property type="match status" value="1"/>
</dbReference>
<keyword evidence="2 4" id="KW-0560">Oxidoreductase</keyword>
<dbReference type="EMBL" id="NVCU01000072">
    <property type="protein sequence ID" value="PFT95543.1"/>
    <property type="molecule type" value="Genomic_DNA"/>
</dbReference>
<evidence type="ECO:0000313" key="7">
    <source>
        <dbReference type="Proteomes" id="UP000225910"/>
    </source>
</evidence>
<gene>
    <name evidence="6" type="ORF">COK81_10885</name>
</gene>
<dbReference type="PANTHER" id="PTHR42804">
    <property type="entry name" value="ALDEHYDE DEHYDROGENASE"/>
    <property type="match status" value="1"/>
</dbReference>
<dbReference type="PROSITE" id="PS00687">
    <property type="entry name" value="ALDEHYDE_DEHYDR_GLU"/>
    <property type="match status" value="1"/>
</dbReference>
<evidence type="ECO:0000256" key="4">
    <source>
        <dbReference type="RuleBase" id="RU003345"/>
    </source>
</evidence>
<dbReference type="CDD" id="cd07139">
    <property type="entry name" value="ALDH_AldA-Rv0768"/>
    <property type="match status" value="1"/>
</dbReference>
<evidence type="ECO:0000259" key="5">
    <source>
        <dbReference type="Pfam" id="PF00171"/>
    </source>
</evidence>
<protein>
    <submittedName>
        <fullName evidence="6">Aldehyde dehydrogenase</fullName>
    </submittedName>
</protein>
<feature type="domain" description="Aldehyde dehydrogenase" evidence="5">
    <location>
        <begin position="13"/>
        <end position="471"/>
    </location>
</feature>
<dbReference type="PANTHER" id="PTHR42804:SF1">
    <property type="entry name" value="ALDEHYDE DEHYDROGENASE-RELATED"/>
    <property type="match status" value="1"/>
</dbReference>
<dbReference type="RefSeq" id="WP_098678800.1">
    <property type="nucleotide sequence ID" value="NZ_NVCU01000072.1"/>
</dbReference>
<evidence type="ECO:0000313" key="6">
    <source>
        <dbReference type="EMBL" id="PFT95543.1"/>
    </source>
</evidence>
<dbReference type="FunFam" id="3.40.605.10:FF:000007">
    <property type="entry name" value="NAD/NADP-dependent betaine aldehyde dehydrogenase"/>
    <property type="match status" value="1"/>
</dbReference>
<feature type="active site" evidence="3">
    <location>
        <position position="246"/>
    </location>
</feature>
<dbReference type="InterPro" id="IPR016162">
    <property type="entry name" value="Ald_DH_N"/>
</dbReference>
<reference evidence="6 7" key="1">
    <citation type="submission" date="2017-09" db="EMBL/GenBank/DDBJ databases">
        <title>Large-scale bioinformatics analysis of Bacillus genomes uncovers conserved roles of natural products in bacterial physiology.</title>
        <authorList>
            <consortium name="Agbiome Team Llc"/>
            <person name="Bleich R.M."/>
            <person name="Grubbs K.J."/>
            <person name="Santa Maria K.C."/>
            <person name="Allen S.E."/>
            <person name="Farag S."/>
            <person name="Shank E.A."/>
            <person name="Bowers A."/>
        </authorList>
    </citation>
    <scope>NUCLEOTIDE SEQUENCE [LARGE SCALE GENOMIC DNA]</scope>
    <source>
        <strain evidence="6 7">AFS064137</strain>
    </source>
</reference>
<dbReference type="Pfam" id="PF00171">
    <property type="entry name" value="Aldedh"/>
    <property type="match status" value="1"/>
</dbReference>
<organism evidence="6 7">
    <name type="scientific">Bacillus thuringiensis</name>
    <dbReference type="NCBI Taxonomy" id="1428"/>
    <lineage>
        <taxon>Bacteria</taxon>
        <taxon>Bacillati</taxon>
        <taxon>Bacillota</taxon>
        <taxon>Bacilli</taxon>
        <taxon>Bacillales</taxon>
        <taxon>Bacillaceae</taxon>
        <taxon>Bacillus</taxon>
        <taxon>Bacillus cereus group</taxon>
    </lineage>
</organism>
<comment type="caution">
    <text evidence="6">The sequence shown here is derived from an EMBL/GenBank/DDBJ whole genome shotgun (WGS) entry which is preliminary data.</text>
</comment>
<name>A0A9X7G2E5_BACTU</name>
<evidence type="ECO:0000256" key="3">
    <source>
        <dbReference type="PROSITE-ProRule" id="PRU10007"/>
    </source>
</evidence>
<evidence type="ECO:0000256" key="1">
    <source>
        <dbReference type="ARBA" id="ARBA00009986"/>
    </source>
</evidence>
<dbReference type="InterPro" id="IPR029510">
    <property type="entry name" value="Ald_DH_CS_GLU"/>
</dbReference>
<dbReference type="GO" id="GO:0016620">
    <property type="term" value="F:oxidoreductase activity, acting on the aldehyde or oxo group of donors, NAD or NADP as acceptor"/>
    <property type="evidence" value="ECO:0007669"/>
    <property type="project" value="InterPro"/>
</dbReference>
<evidence type="ECO:0000256" key="2">
    <source>
        <dbReference type="ARBA" id="ARBA00023002"/>
    </source>
</evidence>
<dbReference type="SUPFAM" id="SSF53720">
    <property type="entry name" value="ALDH-like"/>
    <property type="match status" value="1"/>
</dbReference>
<dbReference type="FunFam" id="3.40.309.10:FF:000012">
    <property type="entry name" value="Betaine aldehyde dehydrogenase"/>
    <property type="match status" value="1"/>
</dbReference>
<sequence length="473" mass="51446">MIVFDKLFIGGEWVAPATNKIIEVHSPHDQSLVGTTPETTKADMDLAVRVAKDTFENGEWPIMDPEERQAVIAKFNDLHAAKAQEFAALITSENGSPFWFTSMLQNTLKEQTNAYLRAAKDFAWENPLASGPIIRAEPVGVVAAVIPWNAPHQSALVKVIPALLAGCTVILKAAPETALDALAMADLFNKAGLPKGVLSIVPAHREASEYLVLHEDIDKITFTGSTVAGKSIASNAAKQMKRASMELGGKSAAIILEDADFRKAIAELKYRSFGNNSEACNALTRILVPRTRYEEFEKEMEEMIKSITVGNPMNMENFIGPMVHKAQQEKVKSYIRIGLEEGARLIVGGLETPKGLEKGNYVQPTLFADVENSMRIAQEEVFGPVIVMIPYEDVEDAIRIANDTNYGLSGGIWSASKEKGLEVARHIRTGSVDVNGAASSFDAPFGGYKESGVGREFGGIGLGQYVEYKTINI</sequence>
<accession>A0A9X7G2E5</accession>
<proteinExistence type="inferred from homology"/>
<dbReference type="InterPro" id="IPR016161">
    <property type="entry name" value="Ald_DH/histidinol_DH"/>
</dbReference>
<dbReference type="InterPro" id="IPR016163">
    <property type="entry name" value="Ald_DH_C"/>
</dbReference>